<evidence type="ECO:0000313" key="5">
    <source>
        <dbReference type="Proteomes" id="UP001152797"/>
    </source>
</evidence>
<dbReference type="EMBL" id="CAMXCT010006735">
    <property type="protein sequence ID" value="CAI4019202.1"/>
    <property type="molecule type" value="Genomic_DNA"/>
</dbReference>
<keyword evidence="5" id="KW-1185">Reference proteome</keyword>
<dbReference type="OrthoDB" id="415871at2759"/>
<evidence type="ECO:0000256" key="1">
    <source>
        <dbReference type="SAM" id="MobiDB-lite"/>
    </source>
</evidence>
<dbReference type="Proteomes" id="UP001152797">
    <property type="component" value="Unassembled WGS sequence"/>
</dbReference>
<organism evidence="2">
    <name type="scientific">Cladocopium goreaui</name>
    <dbReference type="NCBI Taxonomy" id="2562237"/>
    <lineage>
        <taxon>Eukaryota</taxon>
        <taxon>Sar</taxon>
        <taxon>Alveolata</taxon>
        <taxon>Dinophyceae</taxon>
        <taxon>Suessiales</taxon>
        <taxon>Symbiodiniaceae</taxon>
        <taxon>Cladocopium</taxon>
    </lineage>
</organism>
<keyword evidence="4" id="KW-0808">Transferase</keyword>
<comment type="caution">
    <text evidence="2">The sequence shown here is derived from an EMBL/GenBank/DDBJ whole genome shotgun (WGS) entry which is preliminary data.</text>
</comment>
<feature type="compositionally biased region" description="Polar residues" evidence="1">
    <location>
        <begin position="1310"/>
        <end position="1327"/>
    </location>
</feature>
<keyword evidence="4" id="KW-0418">Kinase</keyword>
<feature type="compositionally biased region" description="Basic residues" evidence="1">
    <location>
        <begin position="222"/>
        <end position="233"/>
    </location>
</feature>
<dbReference type="EMBL" id="CAMXCT020006735">
    <property type="protein sequence ID" value="CAL1172577.1"/>
    <property type="molecule type" value="Genomic_DNA"/>
</dbReference>
<dbReference type="SUPFAM" id="SSF56219">
    <property type="entry name" value="DNase I-like"/>
    <property type="match status" value="1"/>
</dbReference>
<dbReference type="GO" id="GO:0016301">
    <property type="term" value="F:kinase activity"/>
    <property type="evidence" value="ECO:0007669"/>
    <property type="project" value="UniProtKB-KW"/>
</dbReference>
<name>A0A9P1GQU7_9DINO</name>
<accession>A0A9P1GQU7</accession>
<dbReference type="InterPro" id="IPR036691">
    <property type="entry name" value="Endo/exonu/phosph_ase_sf"/>
</dbReference>
<feature type="region of interest" description="Disordered" evidence="1">
    <location>
        <begin position="478"/>
        <end position="524"/>
    </location>
</feature>
<feature type="region of interest" description="Disordered" evidence="1">
    <location>
        <begin position="1310"/>
        <end position="1335"/>
    </location>
</feature>
<reference evidence="3" key="2">
    <citation type="submission" date="2024-04" db="EMBL/GenBank/DDBJ databases">
        <authorList>
            <person name="Chen Y."/>
            <person name="Shah S."/>
            <person name="Dougan E. K."/>
            <person name="Thang M."/>
            <person name="Chan C."/>
        </authorList>
    </citation>
    <scope>NUCLEOTIDE SEQUENCE [LARGE SCALE GENOMIC DNA]</scope>
</reference>
<proteinExistence type="predicted"/>
<reference evidence="2" key="1">
    <citation type="submission" date="2022-10" db="EMBL/GenBank/DDBJ databases">
        <authorList>
            <person name="Chen Y."/>
            <person name="Dougan E. K."/>
            <person name="Chan C."/>
            <person name="Rhodes N."/>
            <person name="Thang M."/>
        </authorList>
    </citation>
    <scope>NUCLEOTIDE SEQUENCE</scope>
</reference>
<protein>
    <submittedName>
        <fullName evidence="4">Serine/threonine-protein kinase SCH9</fullName>
    </submittedName>
</protein>
<gene>
    <name evidence="2" type="ORF">C1SCF055_LOCUS43716</name>
</gene>
<feature type="compositionally biased region" description="Low complexity" evidence="1">
    <location>
        <begin position="504"/>
        <end position="524"/>
    </location>
</feature>
<evidence type="ECO:0000313" key="3">
    <source>
        <dbReference type="EMBL" id="CAL1172577.1"/>
    </source>
</evidence>
<sequence>MQPFGKPRQEKEDAELLALRHLHSQIRGQAGEQPEEIKKALAVIEANSRKDDAKSYKQLIYLLTQARKKLSDVEEQWDSFRTQWTEYLDNATKMWTAHIDSFEEGEQKFSEKRREAALYLQYIRTQLHDVHVRTMSMEGTVPSGELQEGQTVLDDTMTIMDVEDTIAQPQLSQLKTDLKGVVQKVKDTIEEKMSKRPLASRAGDGDDEASLTCHSTAVNWRGKGRHERRKQFRRMPDQGEVPNLPDPPEHTEAHQPGSAGAQTPSQPLHSFPAWVQELWALLQREGATELLEEGPIMYLDSFYISHVNHPRQTLNRPVRLDRHYEEWGETIKDVWTDFFDRNVDFEVFLIQPNPPTPVTRGTIASLLVVQHPQRHHVAALTSALIDDIAGYRIEQLAHSFRARVSHQQVLRQAGLLPECIAIRRQGLDPCIIRAGAHAFPPDQEIRLHDGLGLTIDVPMIIDEARWQRFVMPRLREIQQDGRPPVEPDATSLMARRPQARRTDSSMSVSSRTSTSSDSSSYSSESPVSWKRAVVYALDGQTHSVLLPWREGEELYTRIAVAFGIPSSSILQLHHVGFRPGDLEQMELQALLLQQHHEVRPAPNLQLILLDLEIHEDNPILPGIFRRKAHWAPKITTIDTLFRVLGLTSTYRQHADESHLWLNNIRIDLQRNTPLHIADGDYVEIFIGDLECRDTLRSASEEEDETQILLQVPAHHDHKISDQQQRHVSSLDACRSNERFHRYGVIEFTLIGHWKYSMYILIHNQHHTYDMEDTSSSFSMDILEKKRYCSAVTMAGYMTVLPNWSLHSLTSTDFYGSRIMKTCVIRLEPIVKVFTAEKPYRIMQFGTVNTANIWNNEVSSHIVIVQHPRPDWVTSVVTVQDEFAHGPGSLSQWAITTHEHILLDNLLLVLGRLGQCTGARPQLRCQAWYNTEILRLGRPIPGRSGYGIIIQLSPITQQPHAAEAEGPVLLQLSAMLSPAADPIGACERLTTDAVAHGQWPQAPEYFPTIGEQQPADWKNPNASVLVQVLHDASSDLAAQIPTVIELPEIYTAQDAESEMAQWGLQCKVFLCGEHDTVFAHFSLTDAAQWHYVYCGRDLTATNGVILQSSQRPLTEIEHMKFLCHQGFIKAVLTHEEPWMPQIRCIHFEDVRPQQESRLQRHRSRTPWPAPQPQLPICAQPFPDLRDLPQATSCNLALDVQELRRFLAAKQDYLWTDYSVFELPDFVREALDACQPVEHIDRYIIYTDGSSQTRHRHRPPLWVADKDISDSWAFAVFAEQYADETGRPGKLQFLGVQCQVVLYESQASHHIGTNTIGSDASETEGNQQRPAPEKSKSATIQLSAASANVQTFYKGQDGYANKLTYVREQFVALGLNIMGLQECRTEAGASQQHDVLRLAGGDDHGRFGVEIWINLAQPFLQQCGQPRGFTRGDFAVIARDPRYLLVHAQNAYIDLWLLAAHAPHSGVDATQREEWWHKLSTLIHAHVQTGQLIVMIDANAATGPKDGYHIFNYDDKHTANTELFSDHHATAIQIEWQEDCIQVPHKTRSQRHDRSKIPIKDLTEHLQQLHQLPWHTDIETQVEHLNTQLLATLKTHCPIAKKEPKKSFITPDIWQLRSEKLHHQRKLRQLKYQLTQELLHRCFAAWRGHLDEPGLQASEQFAHTLQTQGVHRGIQLWRTNKQLKQALAQAKRRAVKKAIEALPSDSAASHILNSLKPVIGSTNLKAKRATPLPQVLHEDGSVCEGPVALRDRWIQFFGAMEGGERTPMSQLREAWIQQLQHFMQTELQLQASDIPTLTDLEAAFRRVKDHKAVGEDQIPPELCHHFPTSLARLAFGQLLKLCSHGQEALLHKGGVLVAAWKKKGPQILCESYRSLLISSHIAKSVHRAVRDHQSTVYEAFLQSAQIGGGHIPDSLLATVAARLHLPDDALADLQALLQLPSGTSLAGLPRHMRRALQALHTNTHFRMEGQEDRVHTLIGSRPGDPFADVVFGYMFSRILTTVETRLAELGILETFIDVEQHGLFVHDNTADMKEHTLLGPTWMDDLCLTISHPTATGVESQAGVAASVLLETCTAHGVTPNLDKGKSEILFTFRGAGSRKLRIKYFSAQCGQKMPITHEYGTQQISVVGQYTHLGSIAHHTGLTHREIRRRIAIGNGAFAAHRRILFQNPAFSKQRRAELFQSLVTSKIAYSMESWTFSDHKTFDYFWAALLRLYRRLLKLQPDTIMHDEEVLMNTKLPAPDDMLRIARLRYIGLLYKCENVTPWAIFRADHTWLSLVKDDFQWLWGLIADTCRLRDPAQHFEDWEYVLRYHRSYWKTLLQRGALLRRMKRDDDLQLRHLHQDVLSHLSQHGQLQTAPVRAHLDLQQQQMHFGCMHCAKRCRTKAGEGAHLFKVHGVIALERQWIAGTTCEACLCEFHSHDKLQNHLRTAQRCREVDLHHQALFEALVLQIYETEETDLIKLFAATQNTIQAHYIGWSQTRLTLNEVARSFDEEAIMDTHLTRAQIQRLLADLSDATNWAFLQEVESEAADPSHLYPLALYEQWCNDLAGLESAWSPSTPTCPRIFYRERVLLHAYSGRRRPGDFQWFVDKLALANGMEGIMVVSVDLVIDTTWGDISRAATQQYWLNAMSDGYVVGMLSGPPCCTWSIARGKAVPTTTTKGPRGPRVIRTRQHLWGLASVSIREMTQLHDGHVLLGFSLQGMVRLSTSGGIGVLEHPGEPEQVDAASIWRLPLMQLILNLPGFQLRECAQGLLGAASTKRTGLLTLNLPDLPQHIRANLIRPDLPRAATIGVDAEGRFRTAVLKEYPPAFCRGLAQSFLSHLPSVDHLMDLGQIPAIFLERCRSMTSTDMGHAIGADCAR</sequence>
<evidence type="ECO:0000313" key="4">
    <source>
        <dbReference type="EMBL" id="CAL4806514.1"/>
    </source>
</evidence>
<evidence type="ECO:0000313" key="2">
    <source>
        <dbReference type="EMBL" id="CAI4019202.1"/>
    </source>
</evidence>
<feature type="region of interest" description="Disordered" evidence="1">
    <location>
        <begin position="215"/>
        <end position="267"/>
    </location>
</feature>
<dbReference type="Gene3D" id="3.60.10.10">
    <property type="entry name" value="Endonuclease/exonuclease/phosphatase"/>
    <property type="match status" value="1"/>
</dbReference>
<dbReference type="EMBL" id="CAMXCT030006735">
    <property type="protein sequence ID" value="CAL4806514.1"/>
    <property type="molecule type" value="Genomic_DNA"/>
</dbReference>